<dbReference type="Proteomes" id="UP001189616">
    <property type="component" value="Unassembled WGS sequence"/>
</dbReference>
<feature type="domain" description="Histidine kinase" evidence="7">
    <location>
        <begin position="567"/>
        <end position="780"/>
    </location>
</feature>
<protein>
    <recommendedName>
        <fullName evidence="2">histidine kinase</fullName>
        <ecNumber evidence="2">2.7.13.3</ecNumber>
    </recommendedName>
</protein>
<evidence type="ECO:0000313" key="9">
    <source>
        <dbReference type="EMBL" id="CAJ0801339.1"/>
    </source>
</evidence>
<dbReference type="Gene3D" id="3.30.450.20">
    <property type="entry name" value="PAS domain"/>
    <property type="match status" value="1"/>
</dbReference>
<dbReference type="SMART" id="SM00387">
    <property type="entry name" value="HATPase_c"/>
    <property type="match status" value="1"/>
</dbReference>
<dbReference type="Pfam" id="PF02518">
    <property type="entry name" value="HATPase_c"/>
    <property type="match status" value="1"/>
</dbReference>
<dbReference type="InterPro" id="IPR036890">
    <property type="entry name" value="HATPase_C_sf"/>
</dbReference>
<dbReference type="InterPro" id="IPR007890">
    <property type="entry name" value="CHASE2"/>
</dbReference>
<feature type="domain" description="PAC" evidence="8">
    <location>
        <begin position="512"/>
        <end position="563"/>
    </location>
</feature>
<dbReference type="EC" id="2.7.13.3" evidence="2"/>
<keyword evidence="10" id="KW-1185">Reference proteome</keyword>
<dbReference type="CDD" id="cd00075">
    <property type="entry name" value="HATPase"/>
    <property type="match status" value="1"/>
</dbReference>
<dbReference type="CDD" id="cd00082">
    <property type="entry name" value="HisKA"/>
    <property type="match status" value="1"/>
</dbReference>
<evidence type="ECO:0000259" key="7">
    <source>
        <dbReference type="PROSITE" id="PS50109"/>
    </source>
</evidence>
<evidence type="ECO:0000256" key="4">
    <source>
        <dbReference type="ARBA" id="ARBA00022679"/>
    </source>
</evidence>
<feature type="transmembrane region" description="Helical" evidence="6">
    <location>
        <begin position="334"/>
        <end position="354"/>
    </location>
</feature>
<comment type="catalytic activity">
    <reaction evidence="1">
        <text>ATP + protein L-histidine = ADP + protein N-phospho-L-histidine.</text>
        <dbReference type="EC" id="2.7.13.3"/>
    </reaction>
</comment>
<evidence type="ECO:0000256" key="6">
    <source>
        <dbReference type="SAM" id="Phobius"/>
    </source>
</evidence>
<dbReference type="PIRSF" id="PIRSF037347">
    <property type="entry name" value="STHK_CHASE2_PAS_prd"/>
    <property type="match status" value="1"/>
</dbReference>
<accession>A0ABN9J7K0</accession>
<dbReference type="PROSITE" id="PS50109">
    <property type="entry name" value="HIS_KIN"/>
    <property type="match status" value="1"/>
</dbReference>
<dbReference type="PANTHER" id="PTHR43047:SF72">
    <property type="entry name" value="OSMOSENSING HISTIDINE PROTEIN KINASE SLN1"/>
    <property type="match status" value="1"/>
</dbReference>
<keyword evidence="5 9" id="KW-0418">Kinase</keyword>
<evidence type="ECO:0000256" key="5">
    <source>
        <dbReference type="ARBA" id="ARBA00022777"/>
    </source>
</evidence>
<evidence type="ECO:0000313" key="10">
    <source>
        <dbReference type="Proteomes" id="UP001189616"/>
    </source>
</evidence>
<keyword evidence="3" id="KW-0597">Phosphoprotein</keyword>
<name>A0ABN9J7K0_9RALS</name>
<dbReference type="InterPro" id="IPR004358">
    <property type="entry name" value="Sig_transdc_His_kin-like_C"/>
</dbReference>
<comment type="caution">
    <text evidence="9">The sequence shown here is derived from an EMBL/GenBank/DDBJ whole genome shotgun (WGS) entry which is preliminary data.</text>
</comment>
<dbReference type="PROSITE" id="PS50113">
    <property type="entry name" value="PAC"/>
    <property type="match status" value="1"/>
</dbReference>
<dbReference type="InterPro" id="IPR013656">
    <property type="entry name" value="PAS_4"/>
</dbReference>
<dbReference type="Gene3D" id="1.10.287.130">
    <property type="match status" value="1"/>
</dbReference>
<feature type="transmembrane region" description="Helical" evidence="6">
    <location>
        <begin position="310"/>
        <end position="327"/>
    </location>
</feature>
<dbReference type="PANTHER" id="PTHR43047">
    <property type="entry name" value="TWO-COMPONENT HISTIDINE PROTEIN KINASE"/>
    <property type="match status" value="1"/>
</dbReference>
<evidence type="ECO:0000259" key="8">
    <source>
        <dbReference type="PROSITE" id="PS50113"/>
    </source>
</evidence>
<dbReference type="InterPro" id="IPR003594">
    <property type="entry name" value="HATPase_dom"/>
</dbReference>
<reference evidence="9 10" key="1">
    <citation type="submission" date="2023-07" db="EMBL/GenBank/DDBJ databases">
        <authorList>
            <person name="Peeters C."/>
        </authorList>
    </citation>
    <scope>NUCLEOTIDE SEQUENCE [LARGE SCALE GENOMIC DNA]</scope>
    <source>
        <strain evidence="9 10">LMG 7141</strain>
    </source>
</reference>
<dbReference type="EMBL" id="CATYWO010000009">
    <property type="protein sequence ID" value="CAJ0801339.1"/>
    <property type="molecule type" value="Genomic_DNA"/>
</dbReference>
<proteinExistence type="predicted"/>
<keyword evidence="6" id="KW-0812">Transmembrane</keyword>
<keyword evidence="6" id="KW-1133">Transmembrane helix</keyword>
<dbReference type="InterPro" id="IPR017181">
    <property type="entry name" value="Sig_transdc_His_kin_CHASE2"/>
</dbReference>
<keyword evidence="4 9" id="KW-0808">Transferase</keyword>
<dbReference type="Pfam" id="PF05226">
    <property type="entry name" value="CHASE2"/>
    <property type="match status" value="1"/>
</dbReference>
<dbReference type="InterPro" id="IPR035965">
    <property type="entry name" value="PAS-like_dom_sf"/>
</dbReference>
<sequence length="785" mass="84074">MGPKDHACADPALATPAARHAALRSLVEWGVLVALATLLTIGAVRWDVVARLDAMVYDTVVTLNGHAPRDDIVIVAIDDQSLDAVGRWPWPRSRLADLIGRVGQARPRGIGVDILFIEPDLAHPDSDRALAAAIARAGHVVLPALPERTGQGRVYHYPFLGIEAAVAHINAASDADSVVRGVYLEEGPPGHMLDHLAVQLARQAARPPRSLASDGDAQADTEGWMRRGFVRLDFAGPAGTFRHVPAVDVLTGRVAPDAFAGKLVLIGATASGVSDIFATPTSRTMSGVEVLANATQTVLDGTAILPLSSAWFWAMTLLPLLLTAYAVRWLTPRMALAVALAGAALVLLGAIGALVLSHRWLPPFAALVGPLVLYPLWSWRQQETALRFLRDEMQRLAREPGVLADTAPLASTGPTLGAHMNAVASLTDRLRGLRRFLADALESLPDATVICTLDGAIRLANGRSAELVGQQNTPGQNRAAALRDLPTLLARAFADPAAGERYWARWQAEPDAGLEPVELHARDGRSMLMHAAALRDNAGRPVDIIVSFADITAVRQAERHREQALRFISHDMRSPQSAILALIQLQRDASRTLDREALLSRIEQLSSRTLELADAFIDLARAESQALKLQDVDLVGLVLDAADEVWALAKRHQVEVRIVADIEAHVQGDPHLLVRALVNLLNNAIKFSASGALVSVSVGVDDAMFTVAVADQGPGIALADQPRLFQPFHRLHEGEANAPAGSGLGLVFVKTVVDRHGGRIAVQSAPGLGSTFTVWMPRGRHHDDA</sequence>
<dbReference type="InterPro" id="IPR036097">
    <property type="entry name" value="HisK_dim/P_sf"/>
</dbReference>
<dbReference type="InterPro" id="IPR005467">
    <property type="entry name" value="His_kinase_dom"/>
</dbReference>
<gene>
    <name evidence="9" type="primary">rcsC_10</name>
    <name evidence="9" type="ORF">LMG7141_03954</name>
</gene>
<dbReference type="Pfam" id="PF08448">
    <property type="entry name" value="PAS_4"/>
    <property type="match status" value="1"/>
</dbReference>
<organism evidence="9 10">
    <name type="scientific">Ralstonia condita</name>
    <dbReference type="NCBI Taxonomy" id="3058600"/>
    <lineage>
        <taxon>Bacteria</taxon>
        <taxon>Pseudomonadati</taxon>
        <taxon>Pseudomonadota</taxon>
        <taxon>Betaproteobacteria</taxon>
        <taxon>Burkholderiales</taxon>
        <taxon>Burkholderiaceae</taxon>
        <taxon>Ralstonia</taxon>
    </lineage>
</organism>
<dbReference type="Gene3D" id="3.30.565.10">
    <property type="entry name" value="Histidine kinase-like ATPase, C-terminal domain"/>
    <property type="match status" value="1"/>
</dbReference>
<keyword evidence="6" id="KW-0472">Membrane</keyword>
<dbReference type="SUPFAM" id="SSF55874">
    <property type="entry name" value="ATPase domain of HSP90 chaperone/DNA topoisomerase II/histidine kinase"/>
    <property type="match status" value="1"/>
</dbReference>
<evidence type="ECO:0000256" key="3">
    <source>
        <dbReference type="ARBA" id="ARBA00022553"/>
    </source>
</evidence>
<dbReference type="PRINTS" id="PR00344">
    <property type="entry name" value="BCTRLSENSOR"/>
</dbReference>
<dbReference type="InterPro" id="IPR003661">
    <property type="entry name" value="HisK_dim/P_dom"/>
</dbReference>
<dbReference type="InterPro" id="IPR000700">
    <property type="entry name" value="PAS-assoc_C"/>
</dbReference>
<dbReference type="GO" id="GO:0004673">
    <property type="term" value="F:protein histidine kinase activity"/>
    <property type="evidence" value="ECO:0007669"/>
    <property type="project" value="UniProtKB-EC"/>
</dbReference>
<dbReference type="SUPFAM" id="SSF55785">
    <property type="entry name" value="PYP-like sensor domain (PAS domain)"/>
    <property type="match status" value="1"/>
</dbReference>
<evidence type="ECO:0000256" key="1">
    <source>
        <dbReference type="ARBA" id="ARBA00000085"/>
    </source>
</evidence>
<dbReference type="SUPFAM" id="SSF47384">
    <property type="entry name" value="Homodimeric domain of signal transducing histidine kinase"/>
    <property type="match status" value="1"/>
</dbReference>
<dbReference type="SMART" id="SM01080">
    <property type="entry name" value="CHASE2"/>
    <property type="match status" value="1"/>
</dbReference>
<evidence type="ECO:0000256" key="2">
    <source>
        <dbReference type="ARBA" id="ARBA00012438"/>
    </source>
</evidence>